<gene>
    <name evidence="11" type="ORF">PSACC_01791</name>
</gene>
<dbReference type="Pfam" id="PF01105">
    <property type="entry name" value="EMP24_GP25L"/>
    <property type="match status" value="1"/>
</dbReference>
<evidence type="ECO:0000256" key="7">
    <source>
        <dbReference type="RuleBase" id="RU003827"/>
    </source>
</evidence>
<dbReference type="GO" id="GO:0016020">
    <property type="term" value="C:membrane"/>
    <property type="evidence" value="ECO:0007669"/>
    <property type="project" value="UniProtKB-SubCell"/>
</dbReference>
<keyword evidence="12" id="KW-1185">Reference proteome</keyword>
<comment type="caution">
    <text evidence="11">The sequence shown here is derived from an EMBL/GenBank/DDBJ whole genome shotgun (WGS) entry which is preliminary data.</text>
</comment>
<dbReference type="OrthoDB" id="3427at2759"/>
<sequence length="226" mass="25361">MLVKRLLSAAVLLATANAKMEPQPYEVTELDKVHIRLEGIREKCLVEDLPEKTVLLVKHSATSWNTGSSAKVETPFQLLVTVRDSSGHTVVRQQSKPNDRLFLTAANTGDHLVCFQAMLTQYSPSVIVKLGVEVFIGDAGDPHITSPMEASLNDLAFMISKTVDQTSDLQREQTLQRDREQHFRSKSDRVNGNVLKWAVLQIVILGIASVYQVYSLRRFFRSKKLV</sequence>
<dbReference type="SMART" id="SM01190">
    <property type="entry name" value="EMP24_GP25L"/>
    <property type="match status" value="1"/>
</dbReference>
<feature type="domain" description="GOLD" evidence="10">
    <location>
        <begin position="42"/>
        <end position="134"/>
    </location>
</feature>
<evidence type="ECO:0000256" key="5">
    <source>
        <dbReference type="ARBA" id="ARBA00022989"/>
    </source>
</evidence>
<feature type="signal peptide" evidence="9">
    <location>
        <begin position="1"/>
        <end position="18"/>
    </location>
</feature>
<protein>
    <recommendedName>
        <fullName evidence="10">GOLD domain-containing protein</fullName>
    </recommendedName>
</protein>
<evidence type="ECO:0000256" key="9">
    <source>
        <dbReference type="SAM" id="SignalP"/>
    </source>
</evidence>
<evidence type="ECO:0000256" key="1">
    <source>
        <dbReference type="ARBA" id="ARBA00004479"/>
    </source>
</evidence>
<evidence type="ECO:0000256" key="6">
    <source>
        <dbReference type="ARBA" id="ARBA00023136"/>
    </source>
</evidence>
<name>A0A2H9TKW5_9FUNG</name>
<reference evidence="11 12" key="1">
    <citation type="submission" date="2016-10" db="EMBL/GenBank/DDBJ databases">
        <title>The genome of Paramicrosporidium saccamoebae is the missing link in understanding Cryptomycota and Microsporidia evolution.</title>
        <authorList>
            <person name="Quandt C.A."/>
            <person name="Beaudet D."/>
            <person name="Corsaro D."/>
            <person name="Michel R."/>
            <person name="Corradi N."/>
            <person name="James T."/>
        </authorList>
    </citation>
    <scope>NUCLEOTIDE SEQUENCE [LARGE SCALE GENOMIC DNA]</scope>
    <source>
        <strain evidence="11 12">KSL3</strain>
    </source>
</reference>
<dbReference type="InterPro" id="IPR009038">
    <property type="entry name" value="GOLD_dom"/>
</dbReference>
<organism evidence="11 12">
    <name type="scientific">Paramicrosporidium saccamoebae</name>
    <dbReference type="NCBI Taxonomy" id="1246581"/>
    <lineage>
        <taxon>Eukaryota</taxon>
        <taxon>Fungi</taxon>
        <taxon>Fungi incertae sedis</taxon>
        <taxon>Cryptomycota</taxon>
        <taxon>Cryptomycota incertae sedis</taxon>
        <taxon>Paramicrosporidium</taxon>
    </lineage>
</organism>
<dbReference type="STRING" id="1246581.A0A2H9TKW5"/>
<comment type="similarity">
    <text evidence="2 7">Belongs to the EMP24/GP25L family.</text>
</comment>
<evidence type="ECO:0000256" key="2">
    <source>
        <dbReference type="ARBA" id="ARBA00007104"/>
    </source>
</evidence>
<dbReference type="PROSITE" id="PS50866">
    <property type="entry name" value="GOLD"/>
    <property type="match status" value="1"/>
</dbReference>
<dbReference type="Proteomes" id="UP000240830">
    <property type="component" value="Unassembled WGS sequence"/>
</dbReference>
<evidence type="ECO:0000259" key="10">
    <source>
        <dbReference type="PROSITE" id="PS50866"/>
    </source>
</evidence>
<dbReference type="AlphaFoldDB" id="A0A2H9TKW5"/>
<keyword evidence="5 8" id="KW-1133">Transmembrane helix</keyword>
<dbReference type="InterPro" id="IPR015720">
    <property type="entry name" value="Emp24-like"/>
</dbReference>
<evidence type="ECO:0000256" key="3">
    <source>
        <dbReference type="ARBA" id="ARBA00022692"/>
    </source>
</evidence>
<keyword evidence="6 8" id="KW-0472">Membrane</keyword>
<evidence type="ECO:0000256" key="4">
    <source>
        <dbReference type="ARBA" id="ARBA00022729"/>
    </source>
</evidence>
<feature type="transmembrane region" description="Helical" evidence="8">
    <location>
        <begin position="194"/>
        <end position="214"/>
    </location>
</feature>
<evidence type="ECO:0000256" key="8">
    <source>
        <dbReference type="SAM" id="Phobius"/>
    </source>
</evidence>
<dbReference type="EMBL" id="MTSL01000126">
    <property type="protein sequence ID" value="PJF18376.1"/>
    <property type="molecule type" value="Genomic_DNA"/>
</dbReference>
<proteinExistence type="inferred from homology"/>
<keyword evidence="3 7" id="KW-0812">Transmembrane</keyword>
<accession>A0A2H9TKW5</accession>
<keyword evidence="4 9" id="KW-0732">Signal</keyword>
<feature type="chain" id="PRO_5014156814" description="GOLD domain-containing protein" evidence="9">
    <location>
        <begin position="19"/>
        <end position="226"/>
    </location>
</feature>
<evidence type="ECO:0000313" key="11">
    <source>
        <dbReference type="EMBL" id="PJF18376.1"/>
    </source>
</evidence>
<comment type="subcellular location">
    <subcellularLocation>
        <location evidence="1 7">Membrane</location>
        <topology evidence="1 7">Single-pass type I membrane protein</topology>
    </subcellularLocation>
</comment>
<evidence type="ECO:0000313" key="12">
    <source>
        <dbReference type="Proteomes" id="UP000240830"/>
    </source>
</evidence>
<dbReference type="PANTHER" id="PTHR22811">
    <property type="entry name" value="TRANSMEMBRANE EMP24 DOMAIN-CONTAINING PROTEIN"/>
    <property type="match status" value="1"/>
</dbReference>